<reference evidence="1 2" key="1">
    <citation type="submission" date="2024-01" db="EMBL/GenBank/DDBJ databases">
        <title>Genome assemblies of Stephania.</title>
        <authorList>
            <person name="Yang L."/>
        </authorList>
    </citation>
    <scope>NUCLEOTIDE SEQUENCE [LARGE SCALE GENOMIC DNA]</scope>
    <source>
        <strain evidence="1">QJT</strain>
        <tissue evidence="1">Leaf</tissue>
    </source>
</reference>
<protein>
    <submittedName>
        <fullName evidence="1">Uncharacterized protein</fullName>
    </submittedName>
</protein>
<proteinExistence type="predicted"/>
<name>A0AAP0HU17_9MAGN</name>
<comment type="caution">
    <text evidence="1">The sequence shown here is derived from an EMBL/GenBank/DDBJ whole genome shotgun (WGS) entry which is preliminary data.</text>
</comment>
<evidence type="ECO:0000313" key="1">
    <source>
        <dbReference type="EMBL" id="KAK9096541.1"/>
    </source>
</evidence>
<organism evidence="1 2">
    <name type="scientific">Stephania japonica</name>
    <dbReference type="NCBI Taxonomy" id="461633"/>
    <lineage>
        <taxon>Eukaryota</taxon>
        <taxon>Viridiplantae</taxon>
        <taxon>Streptophyta</taxon>
        <taxon>Embryophyta</taxon>
        <taxon>Tracheophyta</taxon>
        <taxon>Spermatophyta</taxon>
        <taxon>Magnoliopsida</taxon>
        <taxon>Ranunculales</taxon>
        <taxon>Menispermaceae</taxon>
        <taxon>Menispermoideae</taxon>
        <taxon>Cissampelideae</taxon>
        <taxon>Stephania</taxon>
    </lineage>
</organism>
<gene>
    <name evidence="1" type="ORF">Sjap_022038</name>
</gene>
<accession>A0AAP0HU17</accession>
<dbReference type="Proteomes" id="UP001417504">
    <property type="component" value="Unassembled WGS sequence"/>
</dbReference>
<sequence>MVLMLLWGLKARNQFCTTRILGINCPVRRPAAPTRWQFLRDNEDCLARWAFFPAWSRFVDFAETMLNPPMLVLPIHSMGVILVGENMEQHFKDINSNLRNIETLASKIIDTLDRLLEEEEFFVLLSCDKKETLNDVTLISVEANEPAMKEHFAIDGLTPCMYEYWSDHKELEGKLEVSQSEPEIVMAQTHEEEAKKGIEVTLTRLEILQQESKEDQSIVLVNLPASHIYLKILTWRCKTLSVEDFLHR</sequence>
<dbReference type="EMBL" id="JBBNAE010000009">
    <property type="protein sequence ID" value="KAK9096541.1"/>
    <property type="molecule type" value="Genomic_DNA"/>
</dbReference>
<dbReference type="AlphaFoldDB" id="A0AAP0HU17"/>
<keyword evidence="2" id="KW-1185">Reference proteome</keyword>
<evidence type="ECO:0000313" key="2">
    <source>
        <dbReference type="Proteomes" id="UP001417504"/>
    </source>
</evidence>